<dbReference type="RefSeq" id="WP_311681656.1">
    <property type="nucleotide sequence ID" value="NZ_JAVRHM010000002.1"/>
</dbReference>
<dbReference type="Gene3D" id="3.40.50.300">
    <property type="entry name" value="P-loop containing nucleotide triphosphate hydrolases"/>
    <property type="match status" value="1"/>
</dbReference>
<organism evidence="9 10">
    <name type="scientific">Autumnicola patrickiae</name>
    <dbReference type="NCBI Taxonomy" id="3075591"/>
    <lineage>
        <taxon>Bacteria</taxon>
        <taxon>Pseudomonadati</taxon>
        <taxon>Bacteroidota</taxon>
        <taxon>Flavobacteriia</taxon>
        <taxon>Flavobacteriales</taxon>
        <taxon>Flavobacteriaceae</taxon>
        <taxon>Autumnicola</taxon>
    </lineage>
</organism>
<dbReference type="CDD" id="cd00009">
    <property type="entry name" value="AAA"/>
    <property type="match status" value="1"/>
</dbReference>
<keyword evidence="6" id="KW-0597">Phosphoprotein</keyword>
<reference evidence="9 10" key="1">
    <citation type="submission" date="2023-09" db="EMBL/GenBank/DDBJ databases">
        <authorList>
            <person name="Rey-Velasco X."/>
        </authorList>
    </citation>
    <scope>NUCLEOTIDE SEQUENCE [LARGE SCALE GENOMIC DNA]</scope>
    <source>
        <strain evidence="9 10">F188</strain>
    </source>
</reference>
<evidence type="ECO:0000259" key="8">
    <source>
        <dbReference type="PROSITE" id="PS50110"/>
    </source>
</evidence>
<keyword evidence="4" id="KW-0238">DNA-binding</keyword>
<evidence type="ECO:0000256" key="6">
    <source>
        <dbReference type="PROSITE-ProRule" id="PRU00169"/>
    </source>
</evidence>
<dbReference type="EMBL" id="JAVRHM010000002">
    <property type="protein sequence ID" value="MDT0688803.1"/>
    <property type="molecule type" value="Genomic_DNA"/>
</dbReference>
<dbReference type="PRINTS" id="PR01590">
    <property type="entry name" value="HTHFIS"/>
</dbReference>
<dbReference type="InterPro" id="IPR025943">
    <property type="entry name" value="Sigma_54_int_dom_ATP-bd_2"/>
</dbReference>
<evidence type="ECO:0000313" key="10">
    <source>
        <dbReference type="Proteomes" id="UP001261624"/>
    </source>
</evidence>
<dbReference type="InterPro" id="IPR011006">
    <property type="entry name" value="CheY-like_superfamily"/>
</dbReference>
<dbReference type="SUPFAM" id="SSF46689">
    <property type="entry name" value="Homeodomain-like"/>
    <property type="match status" value="1"/>
</dbReference>
<accession>A0ABU3DYK0</accession>
<dbReference type="PROSITE" id="PS00676">
    <property type="entry name" value="SIGMA54_INTERACT_2"/>
    <property type="match status" value="1"/>
</dbReference>
<evidence type="ECO:0000256" key="3">
    <source>
        <dbReference type="ARBA" id="ARBA00023015"/>
    </source>
</evidence>
<evidence type="ECO:0000259" key="7">
    <source>
        <dbReference type="PROSITE" id="PS50045"/>
    </source>
</evidence>
<dbReference type="PANTHER" id="PTHR32071:SF117">
    <property type="entry name" value="PTS-DEPENDENT DIHYDROXYACETONE KINASE OPERON REGULATORY PROTEIN-RELATED"/>
    <property type="match status" value="1"/>
</dbReference>
<dbReference type="InterPro" id="IPR025944">
    <property type="entry name" value="Sigma_54_int_dom_CS"/>
</dbReference>
<dbReference type="InterPro" id="IPR002197">
    <property type="entry name" value="HTH_Fis"/>
</dbReference>
<keyword evidence="5" id="KW-0804">Transcription</keyword>
<evidence type="ECO:0000256" key="4">
    <source>
        <dbReference type="ARBA" id="ARBA00023125"/>
    </source>
</evidence>
<feature type="domain" description="Sigma-54 factor interaction" evidence="7">
    <location>
        <begin position="142"/>
        <end position="371"/>
    </location>
</feature>
<name>A0ABU3DYK0_9FLAO</name>
<dbReference type="PROSITE" id="PS50045">
    <property type="entry name" value="SIGMA54_INTERACT_4"/>
    <property type="match status" value="1"/>
</dbReference>
<dbReference type="Gene3D" id="3.40.50.2300">
    <property type="match status" value="1"/>
</dbReference>
<dbReference type="InterPro" id="IPR025662">
    <property type="entry name" value="Sigma_54_int_dom_ATP-bd_1"/>
</dbReference>
<keyword evidence="2" id="KW-0067">ATP-binding</keyword>
<dbReference type="InterPro" id="IPR027417">
    <property type="entry name" value="P-loop_NTPase"/>
</dbReference>
<dbReference type="Pfam" id="PF02954">
    <property type="entry name" value="HTH_8"/>
    <property type="match status" value="1"/>
</dbReference>
<dbReference type="SUPFAM" id="SSF52172">
    <property type="entry name" value="CheY-like"/>
    <property type="match status" value="1"/>
</dbReference>
<dbReference type="InterPro" id="IPR001789">
    <property type="entry name" value="Sig_transdc_resp-reg_receiver"/>
</dbReference>
<keyword evidence="1" id="KW-0547">Nucleotide-binding</keyword>
<dbReference type="InterPro" id="IPR002078">
    <property type="entry name" value="Sigma_54_int"/>
</dbReference>
<sequence length="438" mass="49423">MQFKKENILIVDDDYDMLELLQRQLHEQQYYSYKATSVVEAINILKSNSIDLLITDLQMPGINGMELVKYVTEHFPRVPKLVITGYPSVDGALGAIKSGALDYLVKPFTAGELKQAVEKSLPEKVDKVNIEASDKPKVYAGIVGQSKKTEVLIDTIERVKNNRATILIEGESGTGKELVARAIHYKGSFAANPFIAVNCGAIPEDLLEAELFGYKKGAFTGAIENRIGFFQAAEGGTIFLDEIGTASSTVQTRLLRVLQEKEVRMIGEQKSRKIEVRIVAATNSNLIRMVENGNFREDLYYRLNVVNIATPPLRERPEDILLIAETFLKKYGLEYNKPGMRLTEKAAEVLQRHPWPGNVRELENIIQRSIIMSEKQIDLEDLPDYLKYPQPVSENTLKPLQQVEKEHILNVLQAVDNNKTRAAEILQIDRKTLRNKLK</sequence>
<keyword evidence="3" id="KW-0805">Transcription regulation</keyword>
<dbReference type="SUPFAM" id="SSF52540">
    <property type="entry name" value="P-loop containing nucleoside triphosphate hydrolases"/>
    <property type="match status" value="1"/>
</dbReference>
<keyword evidence="10" id="KW-1185">Reference proteome</keyword>
<evidence type="ECO:0000256" key="1">
    <source>
        <dbReference type="ARBA" id="ARBA00022741"/>
    </source>
</evidence>
<dbReference type="Gene3D" id="1.10.10.60">
    <property type="entry name" value="Homeodomain-like"/>
    <property type="match status" value="1"/>
</dbReference>
<dbReference type="Pfam" id="PF25601">
    <property type="entry name" value="AAA_lid_14"/>
    <property type="match status" value="1"/>
</dbReference>
<dbReference type="Gene3D" id="1.10.8.60">
    <property type="match status" value="1"/>
</dbReference>
<dbReference type="Proteomes" id="UP001261624">
    <property type="component" value="Unassembled WGS sequence"/>
</dbReference>
<proteinExistence type="predicted"/>
<comment type="caution">
    <text evidence="9">The sequence shown here is derived from an EMBL/GenBank/DDBJ whole genome shotgun (WGS) entry which is preliminary data.</text>
</comment>
<evidence type="ECO:0000256" key="5">
    <source>
        <dbReference type="ARBA" id="ARBA00023163"/>
    </source>
</evidence>
<dbReference type="PROSITE" id="PS00688">
    <property type="entry name" value="SIGMA54_INTERACT_3"/>
    <property type="match status" value="1"/>
</dbReference>
<protein>
    <submittedName>
        <fullName evidence="9">Sigma-54 dependent transcriptional regulator</fullName>
    </submittedName>
</protein>
<dbReference type="SMART" id="SM00382">
    <property type="entry name" value="AAA"/>
    <property type="match status" value="1"/>
</dbReference>
<evidence type="ECO:0000313" key="9">
    <source>
        <dbReference type="EMBL" id="MDT0688803.1"/>
    </source>
</evidence>
<feature type="domain" description="Response regulatory" evidence="8">
    <location>
        <begin position="7"/>
        <end position="121"/>
    </location>
</feature>
<dbReference type="PROSITE" id="PS00675">
    <property type="entry name" value="SIGMA54_INTERACT_1"/>
    <property type="match status" value="1"/>
</dbReference>
<dbReference type="PANTHER" id="PTHR32071">
    <property type="entry name" value="TRANSCRIPTIONAL REGULATORY PROTEIN"/>
    <property type="match status" value="1"/>
</dbReference>
<dbReference type="PROSITE" id="PS50110">
    <property type="entry name" value="RESPONSE_REGULATORY"/>
    <property type="match status" value="1"/>
</dbReference>
<evidence type="ECO:0000256" key="2">
    <source>
        <dbReference type="ARBA" id="ARBA00022840"/>
    </source>
</evidence>
<dbReference type="InterPro" id="IPR003593">
    <property type="entry name" value="AAA+_ATPase"/>
</dbReference>
<dbReference type="InterPro" id="IPR058031">
    <property type="entry name" value="AAA_lid_NorR"/>
</dbReference>
<gene>
    <name evidence="9" type="ORF">RM549_03355</name>
</gene>
<dbReference type="Pfam" id="PF00158">
    <property type="entry name" value="Sigma54_activat"/>
    <property type="match status" value="1"/>
</dbReference>
<dbReference type="Pfam" id="PF00072">
    <property type="entry name" value="Response_reg"/>
    <property type="match status" value="1"/>
</dbReference>
<dbReference type="InterPro" id="IPR009057">
    <property type="entry name" value="Homeodomain-like_sf"/>
</dbReference>
<dbReference type="SMART" id="SM00448">
    <property type="entry name" value="REC"/>
    <property type="match status" value="1"/>
</dbReference>
<feature type="modified residue" description="4-aspartylphosphate" evidence="6">
    <location>
        <position position="56"/>
    </location>
</feature>